<gene>
    <name evidence="3" type="ORF">MNBD_GAMMA05-1789</name>
</gene>
<dbReference type="Pfam" id="PF13511">
    <property type="entry name" value="DUF4124"/>
    <property type="match status" value="1"/>
</dbReference>
<reference evidence="3" key="1">
    <citation type="submission" date="2018-06" db="EMBL/GenBank/DDBJ databases">
        <authorList>
            <person name="Zhirakovskaya E."/>
        </authorList>
    </citation>
    <scope>NUCLEOTIDE SEQUENCE</scope>
</reference>
<accession>A0A3B0WVW4</accession>
<name>A0A3B0WVW4_9ZZZZ</name>
<dbReference type="AlphaFoldDB" id="A0A3B0WVW4"/>
<organism evidence="3">
    <name type="scientific">hydrothermal vent metagenome</name>
    <dbReference type="NCBI Taxonomy" id="652676"/>
    <lineage>
        <taxon>unclassified sequences</taxon>
        <taxon>metagenomes</taxon>
        <taxon>ecological metagenomes</taxon>
    </lineage>
</organism>
<evidence type="ECO:0000256" key="1">
    <source>
        <dbReference type="SAM" id="MobiDB-lite"/>
    </source>
</evidence>
<sequence>MKFLIFKMLVTLGILITMPLIYMGKIDPVPYFDSLFGGGMPDISALKSKVPTTLSNVVSDEKVQVYKWRDKNGVMQFSNTPPPTGSRAEQLEIDPNSNLMQAVKIPVEEEPEEVAKTERPNPYSAGGMKKALDAAKDVEDMMKKRQEKQMEMLGNI</sequence>
<dbReference type="InterPro" id="IPR025392">
    <property type="entry name" value="DUF4124"/>
</dbReference>
<feature type="domain" description="DUF4124" evidence="2">
    <location>
        <begin position="64"/>
        <end position="102"/>
    </location>
</feature>
<evidence type="ECO:0000313" key="3">
    <source>
        <dbReference type="EMBL" id="VAW54817.1"/>
    </source>
</evidence>
<evidence type="ECO:0000259" key="2">
    <source>
        <dbReference type="Pfam" id="PF13511"/>
    </source>
</evidence>
<feature type="region of interest" description="Disordered" evidence="1">
    <location>
        <begin position="106"/>
        <end position="128"/>
    </location>
</feature>
<dbReference type="EMBL" id="UOFE01000044">
    <property type="protein sequence ID" value="VAW54817.1"/>
    <property type="molecule type" value="Genomic_DNA"/>
</dbReference>
<protein>
    <recommendedName>
        <fullName evidence="2">DUF4124 domain-containing protein</fullName>
    </recommendedName>
</protein>
<proteinExistence type="predicted"/>